<dbReference type="PANTHER" id="PTHR21178:SF8">
    <property type="entry name" value="CILIA- AND FLAGELLA-ASSOCIATED PROTEIN 61"/>
    <property type="match status" value="1"/>
</dbReference>
<sequence length="307" mass="35359">MSILTSPRGKVEVVHCRRTESQDVYCIKSLIRKFTQKLFGKLNIIYLLEKANLAVTLCNDKEEIMAHASFLDYPNWNVAKQDNWVPVFQELDSEIPCTPLNTLFMHLFVAVDEYSMGCCKEIIRTVFKAVPELHFIFLIVPSYMSLGSTLITVFDQVGNIPCLTYSEEFAVHICHRHNHFPQLHIRRARVEDHDDLMPIFMRYDTILKETYGDYFLAELIEAQDEENHAVVCEVEGKAVGFMNVCSRVDLPLLHECFDLGPFHGLCVPHPDDVLEPPQEYSVQEIQARDGKVFSFCIDDNILPKGWI</sequence>
<keyword evidence="2" id="KW-0282">Flagellum</keyword>
<dbReference type="KEGG" id="ccan:109690957"/>
<gene>
    <name evidence="2" type="primary">Cfap61</name>
</gene>
<name>A0A8B7V589_CASCN</name>
<evidence type="ECO:0000259" key="1">
    <source>
        <dbReference type="Pfam" id="PF16092"/>
    </source>
</evidence>
<dbReference type="SUPFAM" id="SSF55729">
    <property type="entry name" value="Acyl-CoA N-acyltransferases (Nat)"/>
    <property type="match status" value="1"/>
</dbReference>
<dbReference type="PANTHER" id="PTHR21178">
    <property type="entry name" value="CILIA- AND FLAGELLA-ASSOCIATED PROTEIN 61"/>
    <property type="match status" value="1"/>
</dbReference>
<keyword evidence="2" id="KW-0969">Cilium</keyword>
<dbReference type="AlphaFoldDB" id="A0A8B7V589"/>
<accession>A0A8B7V589</accession>
<keyword evidence="2" id="KW-0966">Cell projection</keyword>
<evidence type="ECO:0000313" key="2">
    <source>
        <dbReference type="RefSeq" id="XP_020026204.1"/>
    </source>
</evidence>
<dbReference type="RefSeq" id="XP_020026204.1">
    <property type="nucleotide sequence ID" value="XM_020170615.1"/>
</dbReference>
<dbReference type="InterPro" id="IPR032151">
    <property type="entry name" value="CFAP61_N"/>
</dbReference>
<dbReference type="InterPro" id="IPR016181">
    <property type="entry name" value="Acyl_CoA_acyltransferase"/>
</dbReference>
<dbReference type="Gene3D" id="3.40.630.30">
    <property type="match status" value="1"/>
</dbReference>
<dbReference type="CTD" id="26074"/>
<organism evidence="2">
    <name type="scientific">Castor canadensis</name>
    <name type="common">American beaver</name>
    <dbReference type="NCBI Taxonomy" id="51338"/>
    <lineage>
        <taxon>Eukaryota</taxon>
        <taxon>Metazoa</taxon>
        <taxon>Chordata</taxon>
        <taxon>Craniata</taxon>
        <taxon>Vertebrata</taxon>
        <taxon>Euteleostomi</taxon>
        <taxon>Mammalia</taxon>
        <taxon>Eutheria</taxon>
        <taxon>Euarchontoglires</taxon>
        <taxon>Glires</taxon>
        <taxon>Rodentia</taxon>
        <taxon>Castorimorpha</taxon>
        <taxon>Castoridae</taxon>
        <taxon>Castor</taxon>
    </lineage>
</organism>
<feature type="domain" description="Cilia- and flagella-associated protein 61 N-terminal" evidence="1">
    <location>
        <begin position="16"/>
        <end position="266"/>
    </location>
</feature>
<protein>
    <submittedName>
        <fullName evidence="2">Cilia- and flagella-associated protein 61</fullName>
    </submittedName>
</protein>
<proteinExistence type="predicted"/>
<dbReference type="InterPro" id="IPR038884">
    <property type="entry name" value="CFAP61"/>
</dbReference>
<reference evidence="2" key="1">
    <citation type="submission" date="2025-08" db="UniProtKB">
        <authorList>
            <consortium name="RefSeq"/>
        </authorList>
    </citation>
    <scope>IDENTIFICATION</scope>
    <source>
        <tissue evidence="2">Leukocyte</tissue>
    </source>
</reference>
<dbReference type="OrthoDB" id="382863at2759"/>
<dbReference type="Pfam" id="PF16092">
    <property type="entry name" value="CFAP61_N"/>
    <property type="match status" value="1"/>
</dbReference>